<name>A0A381RQ91_9ZZZZ</name>
<evidence type="ECO:0000313" key="1">
    <source>
        <dbReference type="EMBL" id="SUZ94055.1"/>
    </source>
</evidence>
<reference evidence="1" key="1">
    <citation type="submission" date="2018-05" db="EMBL/GenBank/DDBJ databases">
        <authorList>
            <person name="Lanie J.A."/>
            <person name="Ng W.-L."/>
            <person name="Kazmierczak K.M."/>
            <person name="Andrzejewski T.M."/>
            <person name="Davidsen T.M."/>
            <person name="Wayne K.J."/>
            <person name="Tettelin H."/>
            <person name="Glass J.I."/>
            <person name="Rusch D."/>
            <person name="Podicherti R."/>
            <person name="Tsui H.-C.T."/>
            <person name="Winkler M.E."/>
        </authorList>
    </citation>
    <scope>NUCLEOTIDE SEQUENCE</scope>
</reference>
<accession>A0A381RQ91</accession>
<organism evidence="1">
    <name type="scientific">marine metagenome</name>
    <dbReference type="NCBI Taxonomy" id="408172"/>
    <lineage>
        <taxon>unclassified sequences</taxon>
        <taxon>metagenomes</taxon>
        <taxon>ecological metagenomes</taxon>
    </lineage>
</organism>
<protein>
    <submittedName>
        <fullName evidence="1">Uncharacterized protein</fullName>
    </submittedName>
</protein>
<sequence>MVKPLIKSLAVDISGHAFHLLEVGVVSIKNIEILL</sequence>
<proteinExistence type="predicted"/>
<gene>
    <name evidence="1" type="ORF">METZ01_LOCUS46909</name>
</gene>
<dbReference type="AlphaFoldDB" id="A0A381RQ91"/>
<dbReference type="EMBL" id="UINC01002200">
    <property type="protein sequence ID" value="SUZ94055.1"/>
    <property type="molecule type" value="Genomic_DNA"/>
</dbReference>